<evidence type="ECO:0000313" key="4">
    <source>
        <dbReference type="EMBL" id="CUI14278.1"/>
    </source>
</evidence>
<evidence type="ECO:0000256" key="1">
    <source>
        <dbReference type="ARBA" id="ARBA00008455"/>
    </source>
</evidence>
<dbReference type="Gene3D" id="3.90.70.10">
    <property type="entry name" value="Cysteine proteinases"/>
    <property type="match status" value="1"/>
</dbReference>
<name>A0A0S4KGP4_BODSA</name>
<evidence type="ECO:0000259" key="3">
    <source>
        <dbReference type="SMART" id="SM00645"/>
    </source>
</evidence>
<dbReference type="InterPro" id="IPR013128">
    <property type="entry name" value="Peptidase_C1A"/>
</dbReference>
<evidence type="ECO:0000313" key="5">
    <source>
        <dbReference type="Proteomes" id="UP000051952"/>
    </source>
</evidence>
<organism evidence="4 5">
    <name type="scientific">Bodo saltans</name>
    <name type="common">Flagellated protozoan</name>
    <dbReference type="NCBI Taxonomy" id="75058"/>
    <lineage>
        <taxon>Eukaryota</taxon>
        <taxon>Discoba</taxon>
        <taxon>Euglenozoa</taxon>
        <taxon>Kinetoplastea</taxon>
        <taxon>Metakinetoplastina</taxon>
        <taxon>Eubodonida</taxon>
        <taxon>Bodonidae</taxon>
        <taxon>Bodo</taxon>
    </lineage>
</organism>
<dbReference type="PROSITE" id="PS00640">
    <property type="entry name" value="THIOL_PROTEASE_ASN"/>
    <property type="match status" value="1"/>
</dbReference>
<dbReference type="VEuPathDB" id="TriTrypDB:BSAL_82440"/>
<gene>
    <name evidence="4" type="ORF">BSAL_82440</name>
</gene>
<dbReference type="GO" id="GO:0008234">
    <property type="term" value="F:cysteine-type peptidase activity"/>
    <property type="evidence" value="ECO:0007669"/>
    <property type="project" value="InterPro"/>
</dbReference>
<sequence>MSALAALALSLVVCVASSLPPNQFATFGQTKFSSWSDGERRQLRGNPDVIAQGVKLFEEGKLPHLKRYNPTNVHSQSKLPESIDWRSRGAVTPVKNQGNCGSCWSFSTTGNIEGQWFLAGNTLTSFSEQNFVSCDDFLAFGCNGGFSWIAYSWAVSYQNGSIFTEASYPYVSANGTVPSCITNASVGGQIIGGKLLSPWDVEGMKYFLAFEGPLSVAVDATSMWDSYIGGVVTSCDGLLPNHEVLIVGYGTTVINSTSLEYWIVKNSWGADWGEEGYIRIETGKNLCLIETLANSAEVARM</sequence>
<dbReference type="InterPro" id="IPR000668">
    <property type="entry name" value="Peptidase_C1A_C"/>
</dbReference>
<dbReference type="PANTHER" id="PTHR12411">
    <property type="entry name" value="CYSTEINE PROTEASE FAMILY C1-RELATED"/>
    <property type="match status" value="1"/>
</dbReference>
<keyword evidence="2" id="KW-0732">Signal</keyword>
<dbReference type="SMART" id="SM00645">
    <property type="entry name" value="Pept_C1"/>
    <property type="match status" value="1"/>
</dbReference>
<dbReference type="EMBL" id="CYKH01000910">
    <property type="protein sequence ID" value="CUI14278.1"/>
    <property type="molecule type" value="Genomic_DNA"/>
</dbReference>
<dbReference type="OrthoDB" id="10253408at2759"/>
<dbReference type="SUPFAM" id="SSF54001">
    <property type="entry name" value="Cysteine proteinases"/>
    <property type="match status" value="1"/>
</dbReference>
<dbReference type="PRINTS" id="PR00705">
    <property type="entry name" value="PAPAIN"/>
</dbReference>
<dbReference type="InterPro" id="IPR000169">
    <property type="entry name" value="Pept_cys_AS"/>
</dbReference>
<protein>
    <submittedName>
        <fullName evidence="4">Peptidase, putative</fullName>
    </submittedName>
</protein>
<evidence type="ECO:0000256" key="2">
    <source>
        <dbReference type="SAM" id="SignalP"/>
    </source>
</evidence>
<feature type="signal peptide" evidence="2">
    <location>
        <begin position="1"/>
        <end position="18"/>
    </location>
</feature>
<proteinExistence type="inferred from homology"/>
<dbReference type="OMA" id="ICRIAEY"/>
<accession>A0A0S4KGP4</accession>
<reference evidence="5" key="1">
    <citation type="submission" date="2015-09" db="EMBL/GenBank/DDBJ databases">
        <authorList>
            <consortium name="Pathogen Informatics"/>
        </authorList>
    </citation>
    <scope>NUCLEOTIDE SEQUENCE [LARGE SCALE GENOMIC DNA]</scope>
    <source>
        <strain evidence="5">Lake Konstanz</strain>
    </source>
</reference>
<dbReference type="Proteomes" id="UP000051952">
    <property type="component" value="Unassembled WGS sequence"/>
</dbReference>
<dbReference type="AlphaFoldDB" id="A0A0S4KGP4"/>
<dbReference type="InterPro" id="IPR025661">
    <property type="entry name" value="Pept_asp_AS"/>
</dbReference>
<dbReference type="PROSITE" id="PS00139">
    <property type="entry name" value="THIOL_PROTEASE_CYS"/>
    <property type="match status" value="1"/>
</dbReference>
<dbReference type="InterPro" id="IPR039417">
    <property type="entry name" value="Peptidase_C1A_papain-like"/>
</dbReference>
<comment type="similarity">
    <text evidence="1">Belongs to the peptidase C1 family.</text>
</comment>
<dbReference type="GO" id="GO:0006508">
    <property type="term" value="P:proteolysis"/>
    <property type="evidence" value="ECO:0007669"/>
    <property type="project" value="InterPro"/>
</dbReference>
<dbReference type="CDD" id="cd02248">
    <property type="entry name" value="Peptidase_C1A"/>
    <property type="match status" value="1"/>
</dbReference>
<dbReference type="InterPro" id="IPR038765">
    <property type="entry name" value="Papain-like_cys_pep_sf"/>
</dbReference>
<keyword evidence="5" id="KW-1185">Reference proteome</keyword>
<feature type="domain" description="Peptidase C1A papain C-terminal" evidence="3">
    <location>
        <begin position="79"/>
        <end position="297"/>
    </location>
</feature>
<dbReference type="Pfam" id="PF00112">
    <property type="entry name" value="Peptidase_C1"/>
    <property type="match status" value="1"/>
</dbReference>
<feature type="chain" id="PRO_5018680647" evidence="2">
    <location>
        <begin position="19"/>
        <end position="301"/>
    </location>
</feature>